<proteinExistence type="predicted"/>
<name>A0A7T8GXC2_CALRO</name>
<organism evidence="1 2">
    <name type="scientific">Caligus rogercresseyi</name>
    <name type="common">Sea louse</name>
    <dbReference type="NCBI Taxonomy" id="217165"/>
    <lineage>
        <taxon>Eukaryota</taxon>
        <taxon>Metazoa</taxon>
        <taxon>Ecdysozoa</taxon>
        <taxon>Arthropoda</taxon>
        <taxon>Crustacea</taxon>
        <taxon>Multicrustacea</taxon>
        <taxon>Hexanauplia</taxon>
        <taxon>Copepoda</taxon>
        <taxon>Siphonostomatoida</taxon>
        <taxon>Caligidae</taxon>
        <taxon>Caligus</taxon>
    </lineage>
</organism>
<dbReference type="AlphaFoldDB" id="A0A7T8GXC2"/>
<keyword evidence="2" id="KW-1185">Reference proteome</keyword>
<dbReference type="EMBL" id="CP045903">
    <property type="protein sequence ID" value="QQP39590.1"/>
    <property type="molecule type" value="Genomic_DNA"/>
</dbReference>
<evidence type="ECO:0000313" key="1">
    <source>
        <dbReference type="EMBL" id="QQP39590.1"/>
    </source>
</evidence>
<protein>
    <submittedName>
        <fullName evidence="1">Uncharacterized protein</fullName>
    </submittedName>
</protein>
<evidence type="ECO:0000313" key="2">
    <source>
        <dbReference type="Proteomes" id="UP000595437"/>
    </source>
</evidence>
<accession>A0A7T8GXC2</accession>
<dbReference type="Proteomes" id="UP000595437">
    <property type="component" value="Chromosome 14"/>
</dbReference>
<sequence>KNNRSNVFKAIDFALLNANARITSKLTTTELLSPRVLRGIILAAVPRYGALTLKISSVTDNSWNLASREIKVLPNQVSQPF</sequence>
<gene>
    <name evidence="1" type="ORF">FKW44_020528</name>
</gene>
<feature type="non-terminal residue" evidence="1">
    <location>
        <position position="1"/>
    </location>
</feature>
<reference evidence="2" key="1">
    <citation type="submission" date="2021-01" db="EMBL/GenBank/DDBJ databases">
        <title>Caligus Genome Assembly.</title>
        <authorList>
            <person name="Gallardo-Escarate C."/>
        </authorList>
    </citation>
    <scope>NUCLEOTIDE SEQUENCE [LARGE SCALE GENOMIC DNA]</scope>
</reference>